<dbReference type="AlphaFoldDB" id="Q0RTL1"/>
<keyword evidence="12" id="KW-1185">Reference proteome</keyword>
<dbReference type="InterPro" id="IPR006091">
    <property type="entry name" value="Acyl-CoA_Oxase/DH_mid-dom"/>
</dbReference>
<dbReference type="InterPro" id="IPR006089">
    <property type="entry name" value="Acyl-CoA_DH_CS"/>
</dbReference>
<dbReference type="Gene3D" id="1.20.140.10">
    <property type="entry name" value="Butyryl-CoA Dehydrogenase, subunit A, domain 3"/>
    <property type="match status" value="1"/>
</dbReference>
<evidence type="ECO:0000259" key="9">
    <source>
        <dbReference type="Pfam" id="PF02770"/>
    </source>
</evidence>
<evidence type="ECO:0000313" key="12">
    <source>
        <dbReference type="Proteomes" id="UP000000657"/>
    </source>
</evidence>
<evidence type="ECO:0000256" key="1">
    <source>
        <dbReference type="ARBA" id="ARBA00001974"/>
    </source>
</evidence>
<sequence length="406" mass="43839">MSLVPRGVGAGPRRAAPGTAGRSDVERTLYEDDHELFRESVRTFVERFVSPGYSQFIADRVIAREVWHEAGRAGFLGLGVDEEHGGSGIHDYRFNAVWVEELSKVSAGVASSFSVHTDIVAPYVAGLTTQDQQKRWLPAFCSGEMVAAIGMTEPAAGSDLAALRTTAVPDGSDWIINGSKTFITNGYSADFVVLAARTDPGAKAARGITLFGVTADTPGFSRGRKLHKVGQPESDTAELFFTDMRVPADAVIGEVDRGFPRMMERLPQERISVAVSSIAHATQILGETLAYVAERKAFGAAIGSFQHNKFLLAELVTKIDVTQAFVDSCVAAHSRGNLSAVDAAKAKWWSSEVQNAVLDACVQLHGGYGYMTEYRAAQAWMDGRVTKIWAGTNEIMKEIIGRSLGF</sequence>
<dbReference type="InterPro" id="IPR009075">
    <property type="entry name" value="AcylCo_DH/oxidase_C"/>
</dbReference>
<evidence type="ECO:0000256" key="3">
    <source>
        <dbReference type="ARBA" id="ARBA00022630"/>
    </source>
</evidence>
<organism evidence="11 12">
    <name type="scientific">Frankia alni (strain DSM 45986 / CECT 9034 / ACN14a)</name>
    <dbReference type="NCBI Taxonomy" id="326424"/>
    <lineage>
        <taxon>Bacteria</taxon>
        <taxon>Bacillati</taxon>
        <taxon>Actinomycetota</taxon>
        <taxon>Actinomycetes</taxon>
        <taxon>Frankiales</taxon>
        <taxon>Frankiaceae</taxon>
        <taxon>Frankia</taxon>
    </lineage>
</organism>
<dbReference type="InterPro" id="IPR037069">
    <property type="entry name" value="AcylCoA_DH/ox_N_sf"/>
</dbReference>
<accession>Q0RTL1</accession>
<dbReference type="Proteomes" id="UP000000657">
    <property type="component" value="Chromosome"/>
</dbReference>
<dbReference type="GO" id="GO:0050660">
    <property type="term" value="F:flavin adenine dinucleotide binding"/>
    <property type="evidence" value="ECO:0007669"/>
    <property type="project" value="InterPro"/>
</dbReference>
<proteinExistence type="inferred from homology"/>
<dbReference type="InterPro" id="IPR009100">
    <property type="entry name" value="AcylCoA_DH/oxidase_NM_dom_sf"/>
</dbReference>
<dbReference type="HOGENOM" id="CLU_018204_0_3_11"/>
<dbReference type="STRING" id="326424.FRAAL0412"/>
<dbReference type="InterPro" id="IPR036250">
    <property type="entry name" value="AcylCo_DH-like_C"/>
</dbReference>
<evidence type="ECO:0000256" key="7">
    <source>
        <dbReference type="SAM" id="MobiDB-lite"/>
    </source>
</evidence>
<dbReference type="GO" id="GO:0003995">
    <property type="term" value="F:acyl-CoA dehydrogenase activity"/>
    <property type="evidence" value="ECO:0007669"/>
    <property type="project" value="InterPro"/>
</dbReference>
<dbReference type="eggNOG" id="COG1960">
    <property type="taxonomic scope" value="Bacteria"/>
</dbReference>
<dbReference type="InterPro" id="IPR046373">
    <property type="entry name" value="Acyl-CoA_Oxase/DH_mid-dom_sf"/>
</dbReference>
<feature type="domain" description="Acyl-CoA dehydrogenase/oxidase C-terminal" evidence="8">
    <location>
        <begin position="256"/>
        <end position="404"/>
    </location>
</feature>
<dbReference type="Pfam" id="PF00441">
    <property type="entry name" value="Acyl-CoA_dh_1"/>
    <property type="match status" value="1"/>
</dbReference>
<dbReference type="Gene3D" id="1.10.540.10">
    <property type="entry name" value="Acyl-CoA dehydrogenase/oxidase, N-terminal domain"/>
    <property type="match status" value="1"/>
</dbReference>
<evidence type="ECO:0000256" key="2">
    <source>
        <dbReference type="ARBA" id="ARBA00009347"/>
    </source>
</evidence>
<dbReference type="Pfam" id="PF02771">
    <property type="entry name" value="Acyl-CoA_dh_N"/>
    <property type="match status" value="1"/>
</dbReference>
<dbReference type="SUPFAM" id="SSF56645">
    <property type="entry name" value="Acyl-CoA dehydrogenase NM domain-like"/>
    <property type="match status" value="1"/>
</dbReference>
<evidence type="ECO:0000256" key="4">
    <source>
        <dbReference type="ARBA" id="ARBA00022827"/>
    </source>
</evidence>
<feature type="compositionally biased region" description="Low complexity" evidence="7">
    <location>
        <begin position="1"/>
        <end position="22"/>
    </location>
</feature>
<feature type="domain" description="Acyl-CoA oxidase/dehydrogenase middle" evidence="9">
    <location>
        <begin position="148"/>
        <end position="244"/>
    </location>
</feature>
<dbReference type="Pfam" id="PF02770">
    <property type="entry name" value="Acyl-CoA_dh_M"/>
    <property type="match status" value="1"/>
</dbReference>
<feature type="domain" description="Acyl-CoA dehydrogenase/oxidase N-terminal" evidence="10">
    <location>
        <begin position="32"/>
        <end position="144"/>
    </location>
</feature>
<dbReference type="EC" id="1.3.99.13" evidence="11"/>
<evidence type="ECO:0000259" key="10">
    <source>
        <dbReference type="Pfam" id="PF02771"/>
    </source>
</evidence>
<feature type="region of interest" description="Disordered" evidence="7">
    <location>
        <begin position="1"/>
        <end position="23"/>
    </location>
</feature>
<dbReference type="InterPro" id="IPR013786">
    <property type="entry name" value="AcylCoA_DH/ox_N"/>
</dbReference>
<dbReference type="PROSITE" id="PS00072">
    <property type="entry name" value="ACYL_COA_DH_1"/>
    <property type="match status" value="1"/>
</dbReference>
<keyword evidence="5 6" id="KW-0560">Oxidoreductase</keyword>
<keyword evidence="3 6" id="KW-0285">Flavoprotein</keyword>
<keyword evidence="4 6" id="KW-0274">FAD</keyword>
<protein>
    <submittedName>
        <fullName evidence="11">Acyl coenzyme A dehydrogenase (Partial)</fullName>
        <ecNumber evidence="11">1.3.99.13</ecNumber>
    </submittedName>
</protein>
<dbReference type="FunFam" id="1.20.140.10:FF:000001">
    <property type="entry name" value="Acyl-CoA dehydrogenase"/>
    <property type="match status" value="1"/>
</dbReference>
<evidence type="ECO:0000313" key="11">
    <source>
        <dbReference type="EMBL" id="CAJ59087.1"/>
    </source>
</evidence>
<gene>
    <name evidence="11" type="ordered locus">FRAAL0412</name>
</gene>
<evidence type="ECO:0000256" key="5">
    <source>
        <dbReference type="ARBA" id="ARBA00023002"/>
    </source>
</evidence>
<dbReference type="FunFam" id="2.40.110.10:FF:000002">
    <property type="entry name" value="Acyl-CoA dehydrogenase fadE12"/>
    <property type="match status" value="1"/>
</dbReference>
<dbReference type="PANTHER" id="PTHR43884:SF12">
    <property type="entry name" value="ISOVALERYL-COA DEHYDROGENASE, MITOCHONDRIAL-RELATED"/>
    <property type="match status" value="1"/>
</dbReference>
<dbReference type="PANTHER" id="PTHR43884">
    <property type="entry name" value="ACYL-COA DEHYDROGENASE"/>
    <property type="match status" value="1"/>
</dbReference>
<evidence type="ECO:0000256" key="6">
    <source>
        <dbReference type="RuleBase" id="RU362125"/>
    </source>
</evidence>
<reference evidence="11 12" key="1">
    <citation type="journal article" date="2007" name="Genome Res.">
        <title>Genome characteristics of facultatively symbiotic Frankia sp. strains reflect host range and host plant biogeography.</title>
        <authorList>
            <person name="Normand P."/>
            <person name="Lapierre P."/>
            <person name="Tisa L.S."/>
            <person name="Gogarten J.P."/>
            <person name="Alloisio N."/>
            <person name="Bagnarol E."/>
            <person name="Bassi C.A."/>
            <person name="Berry A.M."/>
            <person name="Bickhart D.M."/>
            <person name="Choisne N."/>
            <person name="Couloux A."/>
            <person name="Cournoyer B."/>
            <person name="Cruveiller S."/>
            <person name="Daubin V."/>
            <person name="Demange N."/>
            <person name="Francino M.P."/>
            <person name="Goltsman E."/>
            <person name="Huang Y."/>
            <person name="Kopp O.R."/>
            <person name="Labarre L."/>
            <person name="Lapidus A."/>
            <person name="Lavire C."/>
            <person name="Marechal J."/>
            <person name="Martinez M."/>
            <person name="Mastronunzio J.E."/>
            <person name="Mullin B.C."/>
            <person name="Niemann J."/>
            <person name="Pujic P."/>
            <person name="Rawnsley T."/>
            <person name="Rouy Z."/>
            <person name="Schenowitz C."/>
            <person name="Sellstedt A."/>
            <person name="Tavares F."/>
            <person name="Tomkins J.P."/>
            <person name="Vallenet D."/>
            <person name="Valverde C."/>
            <person name="Wall L.G."/>
            <person name="Wang Y."/>
            <person name="Medigue C."/>
            <person name="Benson D.R."/>
        </authorList>
    </citation>
    <scope>NUCLEOTIDE SEQUENCE [LARGE SCALE GENOMIC DNA]</scope>
    <source>
        <strain evidence="12">DSM 45986 / CECT 9034 / ACN14a</strain>
    </source>
</reference>
<dbReference type="KEGG" id="fal:FRAAL0412"/>
<comment type="cofactor">
    <cofactor evidence="1 6">
        <name>FAD</name>
        <dbReference type="ChEBI" id="CHEBI:57692"/>
    </cofactor>
</comment>
<evidence type="ECO:0000259" key="8">
    <source>
        <dbReference type="Pfam" id="PF00441"/>
    </source>
</evidence>
<dbReference type="Gene3D" id="2.40.110.10">
    <property type="entry name" value="Butyryl-CoA Dehydrogenase, subunit A, domain 2"/>
    <property type="match status" value="1"/>
</dbReference>
<name>Q0RTL1_FRAAA</name>
<dbReference type="SUPFAM" id="SSF47203">
    <property type="entry name" value="Acyl-CoA dehydrogenase C-terminal domain-like"/>
    <property type="match status" value="1"/>
</dbReference>
<comment type="similarity">
    <text evidence="2 6">Belongs to the acyl-CoA dehydrogenase family.</text>
</comment>
<dbReference type="EMBL" id="CT573213">
    <property type="protein sequence ID" value="CAJ59087.1"/>
    <property type="molecule type" value="Genomic_DNA"/>
</dbReference>